<feature type="transmembrane region" description="Helical" evidence="1">
    <location>
        <begin position="67"/>
        <end position="93"/>
    </location>
</feature>
<dbReference type="EMBL" id="JXXD01000193">
    <property type="protein sequence ID" value="KIZ34109.1"/>
    <property type="molecule type" value="Genomic_DNA"/>
</dbReference>
<feature type="transmembrane region" description="Helical" evidence="1">
    <location>
        <begin position="16"/>
        <end position="33"/>
    </location>
</feature>
<organism evidence="2 3">
    <name type="scientific">Stutzerimonas stutzeri</name>
    <name type="common">Pseudomonas stutzeri</name>
    <dbReference type="NCBI Taxonomy" id="316"/>
    <lineage>
        <taxon>Bacteria</taxon>
        <taxon>Pseudomonadati</taxon>
        <taxon>Pseudomonadota</taxon>
        <taxon>Gammaproteobacteria</taxon>
        <taxon>Pseudomonadales</taxon>
        <taxon>Pseudomonadaceae</taxon>
        <taxon>Stutzerimonas</taxon>
    </lineage>
</organism>
<keyword evidence="1" id="KW-0472">Membrane</keyword>
<evidence type="ECO:0000256" key="1">
    <source>
        <dbReference type="SAM" id="Phobius"/>
    </source>
</evidence>
<dbReference type="Proteomes" id="UP000032439">
    <property type="component" value="Unassembled WGS sequence"/>
</dbReference>
<proteinExistence type="predicted"/>
<keyword evidence="1" id="KW-0812">Transmembrane</keyword>
<evidence type="ECO:0000313" key="2">
    <source>
        <dbReference type="EMBL" id="KIZ34109.1"/>
    </source>
</evidence>
<accession>A0A0D7DZU6</accession>
<feature type="transmembrane region" description="Helical" evidence="1">
    <location>
        <begin position="45"/>
        <end position="61"/>
    </location>
</feature>
<evidence type="ECO:0000313" key="3">
    <source>
        <dbReference type="Proteomes" id="UP000032439"/>
    </source>
</evidence>
<dbReference type="AlphaFoldDB" id="A0A0D7DZU6"/>
<name>A0A0D7DZU6_STUST</name>
<gene>
    <name evidence="2" type="ORF">LO50_18435</name>
</gene>
<comment type="caution">
    <text evidence="2">The sequence shown here is derived from an EMBL/GenBank/DDBJ whole genome shotgun (WGS) entry which is preliminary data.</text>
</comment>
<protein>
    <submittedName>
        <fullName evidence="2">Uncharacterized protein</fullName>
    </submittedName>
</protein>
<dbReference type="RefSeq" id="WP_044315918.1">
    <property type="nucleotide sequence ID" value="NZ_JAOEAK010000002.1"/>
</dbReference>
<dbReference type="PATRIC" id="fig|316.110.peg.1817"/>
<sequence>MQIWGVDIKHPSPKDLAIATAMILAYALFCLIVPESGGADAGRNLPGLVPVAIGAIAASFGLNPGNGWRACILLLIVSAITFVLIQVLLGLLAPV</sequence>
<keyword evidence="1" id="KW-1133">Transmembrane helix</keyword>
<reference evidence="2 3" key="1">
    <citation type="submission" date="2014-11" db="EMBL/GenBank/DDBJ databases">
        <title>Genomics and ecophysiology of heterotrophic nitrogen fixing bacteria isolated from estuarine surface water.</title>
        <authorList>
            <person name="Bentzon-Tilia M."/>
            <person name="Severin I."/>
            <person name="Hansen L.H."/>
            <person name="Riemann L."/>
        </authorList>
    </citation>
    <scope>NUCLEOTIDE SEQUENCE [LARGE SCALE GENOMIC DNA]</scope>
    <source>
        <strain evidence="2 3">BAL361</strain>
    </source>
</reference>